<sequence>MRSGTASFLVGAALVTLLALALVTVALGVLATLRAPYPGEHPAAPPPPITRHGRWELRQLPDGGHEYSWIARQAGHFGPETHVPATRPGPGRHRRRQGIPN</sequence>
<dbReference type="RefSeq" id="WP_329497193.1">
    <property type="nucleotide sequence ID" value="NZ_CP108460.1"/>
</dbReference>
<protein>
    <recommendedName>
        <fullName evidence="4">Secreted protein</fullName>
    </recommendedName>
</protein>
<feature type="compositionally biased region" description="Basic residues" evidence="1">
    <location>
        <begin position="90"/>
        <end position="101"/>
    </location>
</feature>
<evidence type="ECO:0000313" key="3">
    <source>
        <dbReference type="Proteomes" id="UP001432014"/>
    </source>
</evidence>
<gene>
    <name evidence="2" type="ORF">OG469_18640</name>
</gene>
<reference evidence="2 3" key="1">
    <citation type="submission" date="2022-10" db="EMBL/GenBank/DDBJ databases">
        <title>The complete genomes of actinobacterial strains from the NBC collection.</title>
        <authorList>
            <person name="Joergensen T.S."/>
            <person name="Alvarez Arevalo M."/>
            <person name="Sterndorff E.B."/>
            <person name="Faurdal D."/>
            <person name="Vuksanovic O."/>
            <person name="Mourched A.-S."/>
            <person name="Charusanti P."/>
            <person name="Shaw S."/>
            <person name="Blin K."/>
            <person name="Weber T."/>
        </authorList>
    </citation>
    <scope>NUCLEOTIDE SEQUENCE [LARGE SCALE GENOMIC DNA]</scope>
    <source>
        <strain evidence="2 3">NBC_01247</strain>
    </source>
</reference>
<evidence type="ECO:0000256" key="1">
    <source>
        <dbReference type="SAM" id="MobiDB-lite"/>
    </source>
</evidence>
<evidence type="ECO:0000313" key="2">
    <source>
        <dbReference type="EMBL" id="WUS57352.1"/>
    </source>
</evidence>
<evidence type="ECO:0008006" key="4">
    <source>
        <dbReference type="Google" id="ProtNLM"/>
    </source>
</evidence>
<proteinExistence type="predicted"/>
<dbReference type="EMBL" id="CP108482">
    <property type="protein sequence ID" value="WUS57352.1"/>
    <property type="molecule type" value="Genomic_DNA"/>
</dbReference>
<accession>A0ABZ1W923</accession>
<dbReference type="Proteomes" id="UP001432014">
    <property type="component" value="Chromosome"/>
</dbReference>
<organism evidence="2 3">
    <name type="scientific">Kitasatospora herbaricolor</name>
    <dbReference type="NCBI Taxonomy" id="68217"/>
    <lineage>
        <taxon>Bacteria</taxon>
        <taxon>Bacillati</taxon>
        <taxon>Actinomycetota</taxon>
        <taxon>Actinomycetes</taxon>
        <taxon>Kitasatosporales</taxon>
        <taxon>Streptomycetaceae</taxon>
        <taxon>Kitasatospora</taxon>
    </lineage>
</organism>
<name>A0ABZ1W923_9ACTN</name>
<feature type="region of interest" description="Disordered" evidence="1">
    <location>
        <begin position="75"/>
        <end position="101"/>
    </location>
</feature>
<keyword evidence="3" id="KW-1185">Reference proteome</keyword>